<feature type="transmembrane region" description="Helical" evidence="1">
    <location>
        <begin position="45"/>
        <end position="66"/>
    </location>
</feature>
<reference evidence="2" key="1">
    <citation type="submission" date="2019-08" db="EMBL/GenBank/DDBJ databases">
        <authorList>
            <person name="Kucharzyk K."/>
            <person name="Murdoch R.W."/>
            <person name="Higgins S."/>
            <person name="Loffler F."/>
        </authorList>
    </citation>
    <scope>NUCLEOTIDE SEQUENCE</scope>
</reference>
<dbReference type="AlphaFoldDB" id="A0A644ZMP6"/>
<name>A0A644ZMP6_9ZZZZ</name>
<protein>
    <submittedName>
        <fullName evidence="2">Uncharacterized protein</fullName>
    </submittedName>
</protein>
<feature type="transmembrane region" description="Helical" evidence="1">
    <location>
        <begin position="6"/>
        <end position="24"/>
    </location>
</feature>
<keyword evidence="1" id="KW-1133">Transmembrane helix</keyword>
<keyword evidence="1" id="KW-0812">Transmembrane</keyword>
<dbReference type="EMBL" id="VSSQ01008492">
    <property type="protein sequence ID" value="MPM39014.1"/>
    <property type="molecule type" value="Genomic_DNA"/>
</dbReference>
<evidence type="ECO:0000256" key="1">
    <source>
        <dbReference type="SAM" id="Phobius"/>
    </source>
</evidence>
<accession>A0A644ZMP6</accession>
<keyword evidence="1" id="KW-0472">Membrane</keyword>
<proteinExistence type="predicted"/>
<gene>
    <name evidence="2" type="ORF">SDC9_85645</name>
</gene>
<evidence type="ECO:0000313" key="2">
    <source>
        <dbReference type="EMBL" id="MPM39014.1"/>
    </source>
</evidence>
<organism evidence="2">
    <name type="scientific">bioreactor metagenome</name>
    <dbReference type="NCBI Taxonomy" id="1076179"/>
    <lineage>
        <taxon>unclassified sequences</taxon>
        <taxon>metagenomes</taxon>
        <taxon>ecological metagenomes</taxon>
    </lineage>
</organism>
<feature type="transmembrane region" description="Helical" evidence="1">
    <location>
        <begin position="78"/>
        <end position="101"/>
    </location>
</feature>
<comment type="caution">
    <text evidence="2">The sequence shown here is derived from an EMBL/GenBank/DDBJ whole genome shotgun (WGS) entry which is preliminary data.</text>
</comment>
<sequence>MIHALPLSIPLVGWFWVWVGYFGLGRYLKVSARCRKLAAISLQPLFLAAIFLYYLAVVGIFGRWVLPGFQNLPAIYEVVFLTMAWYVVTMISLIAADLLVMRLLRARVEKMIGSLLGIACPADYSTLFRAEALLRVRLRKSTQMIALLIFAAAVIPQIRLDYCEIAQIYTCDFLNALPSPPTVSSEVYRIAAVRAYAAEAEFERAQREHDVKGGAEALLQLAGAMRFSLEEYQSPVPLFVLQYGRSLLRDGVGLLELPDVTETDLRLLLRRVRYEEHMVRRTALDAVHRYARAILTVLPAERPFAVSAAMETAMILPEYVWSDWHEILPQLELPTTAEARSGAALRQPHSRLAALRFFLRVNSVLLNLRMLQSAIAIRLYERECGRMPDDLRELVPTWLAQWPRNPLTGELLQYRRDRPSGAAGPFRFRLSAGTWPGVDKMPYREYLAPEMTVTIPPPNP</sequence>